<accession>A0A0G4MPE3</accession>
<dbReference type="AlphaFoldDB" id="A0A0G4MPE3"/>
<keyword evidence="3" id="KW-1185">Reference proteome</keyword>
<dbReference type="STRING" id="100787.A0A0G4MPE3"/>
<dbReference type="EMBL" id="CVQH01023861">
    <property type="protein sequence ID" value="CRK36059.1"/>
    <property type="molecule type" value="Genomic_DNA"/>
</dbReference>
<organism evidence="2 3">
    <name type="scientific">Verticillium longisporum</name>
    <name type="common">Verticillium dahliae var. longisporum</name>
    <dbReference type="NCBI Taxonomy" id="100787"/>
    <lineage>
        <taxon>Eukaryota</taxon>
        <taxon>Fungi</taxon>
        <taxon>Dikarya</taxon>
        <taxon>Ascomycota</taxon>
        <taxon>Pezizomycotina</taxon>
        <taxon>Sordariomycetes</taxon>
        <taxon>Hypocreomycetidae</taxon>
        <taxon>Glomerellales</taxon>
        <taxon>Plectosphaerellaceae</taxon>
        <taxon>Verticillium</taxon>
    </lineage>
</organism>
<dbReference type="Pfam" id="PF06985">
    <property type="entry name" value="HET"/>
    <property type="match status" value="1"/>
</dbReference>
<feature type="domain" description="Heterokaryon incompatibility" evidence="1">
    <location>
        <begin position="404"/>
        <end position="579"/>
    </location>
</feature>
<proteinExistence type="predicted"/>
<protein>
    <recommendedName>
        <fullName evidence="1">Heterokaryon incompatibility domain-containing protein</fullName>
    </recommendedName>
</protein>
<dbReference type="PANTHER" id="PTHR37845">
    <property type="entry name" value="SEQUENCE ORPHAN"/>
    <property type="match status" value="1"/>
</dbReference>
<reference evidence="2 3" key="1">
    <citation type="submission" date="2015-05" db="EMBL/GenBank/DDBJ databases">
        <authorList>
            <person name="Wang D.B."/>
            <person name="Wang M."/>
        </authorList>
    </citation>
    <scope>NUCLEOTIDE SEQUENCE [LARGE SCALE GENOMIC DNA]</scope>
    <source>
        <strain evidence="2">VL1</strain>
    </source>
</reference>
<name>A0A0G4MPE3_VERLO</name>
<evidence type="ECO:0000313" key="2">
    <source>
        <dbReference type="EMBL" id="CRK36059.1"/>
    </source>
</evidence>
<sequence>MDRFRMPRYSTDEEEDFEALPVIKFPPNNNGPGCARCHSLLKTKHVWRLEVKVGDLRDELTATGRIECPACRLLWDGAYAVVGLDIYAYQWLQVNERGPDVSMGPLSVTLCPGWYDGTNEPPRVRDGPSKGKVLRVEVQYYTPWDVEARSPWVAVGKGYHIATEGLADSCVELARTWLRDCTAGSGKHTNTDEEDDFKPLPVIKFPPNNDGPGCARCHSLLKTKAVWRLEVKIGDLRDELAATGRIKCPACRLLWDGAYAVVGLDIYAYQWLQVNERGPDVSMGPLSVTLCPGWYDGTNEPPRLRDGPSKGKVLRVEVQYYTPWDVEARSPWVAVGKGYHIATEGLADSCVELARTWLRDCTAGSGKHTKSGCLASKTTPLPKRVIDVENNKLYLPSPNEKDRYVALSHCWGGSTPVRTTRGTLAAHLKALPSLLPATFRDAIAVTKMLGVRYLWIDSLCIIQDDKDDWRSEAAHMATIYESALVTISADAASCSTDGFLAASTRQTKPHAEVPYSFTGATGHGVEGVVCVRERGKLGLLLPYHGLAGVRSQKETEYSWADEPEAPRSILSTRGWVFQERILSPRTLHFSEFEMAWECRSICTCECSATSHRPYVYESLLKGLLVNDDDQEYFRDLWRVEVVQEYSRLALTFPQDRLIALAGLATAVGRLRPEDQHPGSQKAMNDNSTACRTLGSAESPLTLQPSGPLAVAVMAPDKKIDVLGALPARTERERIWNTQNLGLRLGSDLLAAASAAALVAPVISIIDRSIMENASGSKTLGDSIKSSFRTLLLRPHALLFSKPAALIFLVYGSTYLTANTLDTVSSTVANKPATTVTAGTAKFAASSAANIGVCIYKDQVFVRMFGPPGVVPRPVTPASYALFAVRDCITIFASFNVPPLLGPWISERMGAELRRKVDGMTVAQFMAPAAVQAISTPLHLLGLDLYNRPGSGAVVPWNERWAAVRKNWAISVAARIGRIVPAFGVGGVVNTKVRRNLMERLV</sequence>
<dbReference type="InterPro" id="IPR010730">
    <property type="entry name" value="HET"/>
</dbReference>
<evidence type="ECO:0000259" key="1">
    <source>
        <dbReference type="Pfam" id="PF06985"/>
    </source>
</evidence>
<evidence type="ECO:0000313" key="3">
    <source>
        <dbReference type="Proteomes" id="UP000044602"/>
    </source>
</evidence>
<dbReference type="Proteomes" id="UP000044602">
    <property type="component" value="Unassembled WGS sequence"/>
</dbReference>
<dbReference type="InterPro" id="IPR038781">
    <property type="entry name" value="C365.16-ike"/>
</dbReference>
<dbReference type="PANTHER" id="PTHR37845:SF1">
    <property type="entry name" value="SEQUENCE ORPHAN"/>
    <property type="match status" value="1"/>
</dbReference>
<dbReference type="GO" id="GO:0005739">
    <property type="term" value="C:mitochondrion"/>
    <property type="evidence" value="ECO:0007669"/>
    <property type="project" value="TreeGrafter"/>
</dbReference>
<gene>
    <name evidence="2" type="ORF">BN1708_006914</name>
</gene>